<evidence type="ECO:0000256" key="14">
    <source>
        <dbReference type="SAM" id="MobiDB-lite"/>
    </source>
</evidence>
<comment type="similarity">
    <text evidence="3">Belongs to the alkB family.</text>
</comment>
<dbReference type="Proteomes" id="UP000700334">
    <property type="component" value="Unassembled WGS sequence"/>
</dbReference>
<keyword evidence="9" id="KW-0408">Iron</keyword>
<evidence type="ECO:0000313" key="17">
    <source>
        <dbReference type="Proteomes" id="UP000700334"/>
    </source>
</evidence>
<reference evidence="16" key="1">
    <citation type="journal article" date="2021" name="Evol. Appl.">
        <title>The genome of the Pyrenean desman and the effects of bottlenecks and inbreeding on the genomic landscape of an endangered species.</title>
        <authorList>
            <person name="Escoda L."/>
            <person name="Castresana J."/>
        </authorList>
    </citation>
    <scope>NUCLEOTIDE SEQUENCE</scope>
    <source>
        <strain evidence="16">IBE-C5619</strain>
    </source>
</reference>
<dbReference type="InterPro" id="IPR032870">
    <property type="entry name" value="ALKBH7-like"/>
</dbReference>
<dbReference type="AlphaFoldDB" id="A0A8J6DSD6"/>
<evidence type="ECO:0000256" key="9">
    <source>
        <dbReference type="ARBA" id="ARBA00023004"/>
    </source>
</evidence>
<dbReference type="PANTHER" id="PTHR21052">
    <property type="entry name" value="SPERMATOGENESIS ASSOCIATED 11-RELATED"/>
    <property type="match status" value="1"/>
</dbReference>
<gene>
    <name evidence="16" type="ORF">J0S82_005876</name>
</gene>
<organism evidence="16 17">
    <name type="scientific">Galemys pyrenaicus</name>
    <name type="common">Iberian desman</name>
    <name type="synonym">Pyrenean desman</name>
    <dbReference type="NCBI Taxonomy" id="202257"/>
    <lineage>
        <taxon>Eukaryota</taxon>
        <taxon>Metazoa</taxon>
        <taxon>Chordata</taxon>
        <taxon>Craniata</taxon>
        <taxon>Vertebrata</taxon>
        <taxon>Euteleostomi</taxon>
        <taxon>Mammalia</taxon>
        <taxon>Eutheria</taxon>
        <taxon>Laurasiatheria</taxon>
        <taxon>Eulipotyphla</taxon>
        <taxon>Talpidae</taxon>
        <taxon>Galemys</taxon>
    </lineage>
</organism>
<evidence type="ECO:0000256" key="4">
    <source>
        <dbReference type="ARBA" id="ARBA00022590"/>
    </source>
</evidence>
<sequence>MAGSGRRALRTLPVPAWVRGSGSTVLSRLRDAAVVRPGFLTAAEEETLSRELEPELRRRRYEYDHWDAAIHGFRETEKSRWSEASRAILQRVQAVAFGPGQTLLSPVHVLDLEPRGFIKPHVDSIKFCGDTIAGLSLLSPSVMRLVHTQEPGEWLELLLEPGSLYILRGSARYDFSHEILRDEESFFGEHRVPRGRRISVICRSLPEDTGPTKPGHLLPADGTPSAPLASQTH</sequence>
<evidence type="ECO:0000256" key="3">
    <source>
        <dbReference type="ARBA" id="ARBA00007879"/>
    </source>
</evidence>
<evidence type="ECO:0000313" key="16">
    <source>
        <dbReference type="EMBL" id="KAG8519051.1"/>
    </source>
</evidence>
<evidence type="ECO:0000256" key="1">
    <source>
        <dbReference type="ARBA" id="ARBA00001954"/>
    </source>
</evidence>
<keyword evidence="7 16" id="KW-0223">Dioxygenase</keyword>
<evidence type="ECO:0000256" key="2">
    <source>
        <dbReference type="ARBA" id="ARBA00004305"/>
    </source>
</evidence>
<evidence type="ECO:0000256" key="7">
    <source>
        <dbReference type="ARBA" id="ARBA00022964"/>
    </source>
</evidence>
<proteinExistence type="inferred from homology"/>
<comment type="function">
    <text evidence="11">May function as protein hydroxylase; can catalyze auto-hydroxylation at Leu-110 (in vitro), but this activity may be due to the absence of the true substrate. Required to induce programmed necrosis in response to DNA damage caused by cytotoxic alkylating agents. Acts by triggering the collapse of mitochondrial membrane potential and loss of mitochondrial function that leads to energy depletion and cell death. ALKBH7-mediated necrosis is probably required to prevent the accumulation of cells with DNA damage. Does not display DNA demethylase activity. Involved in fatty acid metabolism.</text>
</comment>
<evidence type="ECO:0000259" key="15">
    <source>
        <dbReference type="Pfam" id="PF13532"/>
    </source>
</evidence>
<dbReference type="SUPFAM" id="SSF51197">
    <property type="entry name" value="Clavaminate synthase-like"/>
    <property type="match status" value="1"/>
</dbReference>
<comment type="subcellular location">
    <subcellularLocation>
        <location evidence="2">Mitochondrion matrix</location>
    </subcellularLocation>
</comment>
<keyword evidence="10" id="KW-0496">Mitochondrion</keyword>
<protein>
    <recommendedName>
        <fullName evidence="12">Alpha-ketoglutarate-dependent dioxygenase alkB homolog 7, mitochondrial</fullName>
    </recommendedName>
    <alternativeName>
        <fullName evidence="13">Alkylated DNA repair protein alkB homolog 7</fullName>
    </alternativeName>
</protein>
<keyword evidence="8" id="KW-0560">Oxidoreductase</keyword>
<dbReference type="PANTHER" id="PTHR21052:SF0">
    <property type="entry name" value="ALPHA-KETOGLUTARATE-DEPENDENT DIOXYGENASE ALKB HOMOLOG 7, MITOCHONDRIAL"/>
    <property type="match status" value="1"/>
</dbReference>
<evidence type="ECO:0000256" key="8">
    <source>
        <dbReference type="ARBA" id="ARBA00023002"/>
    </source>
</evidence>
<dbReference type="GO" id="GO:0006631">
    <property type="term" value="P:fatty acid metabolic process"/>
    <property type="evidence" value="ECO:0007669"/>
    <property type="project" value="TreeGrafter"/>
</dbReference>
<dbReference type="GO" id="GO:0005759">
    <property type="term" value="C:mitochondrial matrix"/>
    <property type="evidence" value="ECO:0007669"/>
    <property type="project" value="UniProtKB-SubCell"/>
</dbReference>
<accession>A0A8J6DSD6</accession>
<dbReference type="InterPro" id="IPR037151">
    <property type="entry name" value="AlkB-like_sf"/>
</dbReference>
<evidence type="ECO:0000256" key="12">
    <source>
        <dbReference type="ARBA" id="ARBA00073530"/>
    </source>
</evidence>
<keyword evidence="17" id="KW-1185">Reference proteome</keyword>
<keyword evidence="4" id="KW-1210">Necrosis</keyword>
<evidence type="ECO:0000256" key="13">
    <source>
        <dbReference type="ARBA" id="ARBA00077993"/>
    </source>
</evidence>
<dbReference type="Gene3D" id="2.60.120.590">
    <property type="entry name" value="Alpha-ketoglutarate-dependent dioxygenase AlkB-like"/>
    <property type="match status" value="1"/>
</dbReference>
<feature type="domain" description="Alpha-ketoglutarate-dependent dioxygenase AlkB-like" evidence="15">
    <location>
        <begin position="75"/>
        <end position="203"/>
    </location>
</feature>
<comment type="caution">
    <text evidence="16">The sequence shown here is derived from an EMBL/GenBank/DDBJ whole genome shotgun (WGS) entry which is preliminary data.</text>
</comment>
<dbReference type="Pfam" id="PF13532">
    <property type="entry name" value="2OG-FeII_Oxy_2"/>
    <property type="match status" value="1"/>
</dbReference>
<dbReference type="OrthoDB" id="28127at2759"/>
<dbReference type="GO" id="GO:0012501">
    <property type="term" value="P:programmed cell death"/>
    <property type="evidence" value="ECO:0007669"/>
    <property type="project" value="UniProtKB-KW"/>
</dbReference>
<dbReference type="GO" id="GO:0006974">
    <property type="term" value="P:DNA damage response"/>
    <property type="evidence" value="ECO:0007669"/>
    <property type="project" value="InterPro"/>
</dbReference>
<keyword evidence="6" id="KW-0809">Transit peptide</keyword>
<comment type="cofactor">
    <cofactor evidence="1">
        <name>Fe(2+)</name>
        <dbReference type="ChEBI" id="CHEBI:29033"/>
    </cofactor>
</comment>
<name>A0A8J6DSD6_GALPY</name>
<dbReference type="InterPro" id="IPR027450">
    <property type="entry name" value="AlkB-like"/>
</dbReference>
<evidence type="ECO:0000256" key="10">
    <source>
        <dbReference type="ARBA" id="ARBA00023128"/>
    </source>
</evidence>
<evidence type="ECO:0000256" key="11">
    <source>
        <dbReference type="ARBA" id="ARBA00054545"/>
    </source>
</evidence>
<evidence type="ECO:0000256" key="6">
    <source>
        <dbReference type="ARBA" id="ARBA00022946"/>
    </source>
</evidence>
<keyword evidence="5" id="KW-0479">Metal-binding</keyword>
<dbReference type="GO" id="GO:0046872">
    <property type="term" value="F:metal ion binding"/>
    <property type="evidence" value="ECO:0007669"/>
    <property type="project" value="UniProtKB-KW"/>
</dbReference>
<dbReference type="EMBL" id="JAGFMF010011614">
    <property type="protein sequence ID" value="KAG8519051.1"/>
    <property type="molecule type" value="Genomic_DNA"/>
</dbReference>
<evidence type="ECO:0000256" key="5">
    <source>
        <dbReference type="ARBA" id="ARBA00022723"/>
    </source>
</evidence>
<feature type="region of interest" description="Disordered" evidence="14">
    <location>
        <begin position="209"/>
        <end position="233"/>
    </location>
</feature>
<dbReference type="GO" id="GO:0051213">
    <property type="term" value="F:dioxygenase activity"/>
    <property type="evidence" value="ECO:0007669"/>
    <property type="project" value="UniProtKB-KW"/>
</dbReference>
<dbReference type="FunFam" id="2.60.120.590:FF:000009">
    <property type="entry name" value="Alpha-ketoglutarate-dependent dioxygenase alkB homolog 7, mitochondrial"/>
    <property type="match status" value="1"/>
</dbReference>